<comment type="caution">
    <text evidence="1">The sequence shown here is derived from an EMBL/GenBank/DDBJ whole genome shotgun (WGS) entry which is preliminary data.</text>
</comment>
<reference evidence="1 2" key="2">
    <citation type="submission" date="2020-03" db="EMBL/GenBank/DDBJ databases">
        <authorList>
            <person name="Ichikawa N."/>
            <person name="Kimura A."/>
            <person name="Kitahashi Y."/>
            <person name="Uohara A."/>
        </authorList>
    </citation>
    <scope>NUCLEOTIDE SEQUENCE [LARGE SCALE GENOMIC DNA]</scope>
    <source>
        <strain evidence="1 2">NBRC 108639</strain>
    </source>
</reference>
<reference evidence="1 2" key="1">
    <citation type="submission" date="2020-03" db="EMBL/GenBank/DDBJ databases">
        <title>Whole genome shotgun sequence of Phytohabitans houttuyneae NBRC 108639.</title>
        <authorList>
            <person name="Komaki H."/>
            <person name="Tamura T."/>
        </authorList>
    </citation>
    <scope>NUCLEOTIDE SEQUENCE [LARGE SCALE GENOMIC DNA]</scope>
    <source>
        <strain evidence="1 2">NBRC 108639</strain>
    </source>
</reference>
<gene>
    <name evidence="1" type="ORF">Phou_062800</name>
</gene>
<evidence type="ECO:0000313" key="2">
    <source>
        <dbReference type="Proteomes" id="UP000482800"/>
    </source>
</evidence>
<accession>A0A6V8KF77</accession>
<keyword evidence="2" id="KW-1185">Reference proteome</keyword>
<dbReference type="EMBL" id="BLPF01000002">
    <property type="protein sequence ID" value="GFJ82100.1"/>
    <property type="molecule type" value="Genomic_DNA"/>
</dbReference>
<sequence length="217" mass="24228">MTRPQGPDHPGSAPAGRPSPKIVFFCRTCRRALTPHLHKGRLAYRHAVELRGGTVDHRALPVPVAEIDDPVFECDFCSAPDTRWVYRADDQLTHLRQVTTRVLDAGDYRDRHHAARARRTDTEPALTAAWGERWAACEPCAVLIEDRDLYGLIGRVVTGLPTRHIRGRRLVRVRGELHGIYSHLFATLTPGRGRITAEHPLGVWDTDPGQAPPTPPT</sequence>
<proteinExistence type="predicted"/>
<dbReference type="Proteomes" id="UP000482800">
    <property type="component" value="Unassembled WGS sequence"/>
</dbReference>
<dbReference type="AlphaFoldDB" id="A0A6V8KF77"/>
<organism evidence="1 2">
    <name type="scientific">Phytohabitans houttuyneae</name>
    <dbReference type="NCBI Taxonomy" id="1076126"/>
    <lineage>
        <taxon>Bacteria</taxon>
        <taxon>Bacillati</taxon>
        <taxon>Actinomycetota</taxon>
        <taxon>Actinomycetes</taxon>
        <taxon>Micromonosporales</taxon>
        <taxon>Micromonosporaceae</taxon>
    </lineage>
</organism>
<evidence type="ECO:0000313" key="1">
    <source>
        <dbReference type="EMBL" id="GFJ82100.1"/>
    </source>
</evidence>
<protein>
    <submittedName>
        <fullName evidence="1">Uncharacterized protein</fullName>
    </submittedName>
</protein>
<dbReference type="RefSeq" id="WP_246273966.1">
    <property type="nucleotide sequence ID" value="NZ_BAABGO010000079.1"/>
</dbReference>
<name>A0A6V8KF77_9ACTN</name>